<keyword evidence="3" id="KW-0479">Metal-binding</keyword>
<dbReference type="Gene3D" id="3.40.390.10">
    <property type="entry name" value="Collagenase (Catalytic Domain)"/>
    <property type="match status" value="1"/>
</dbReference>
<evidence type="ECO:0000256" key="2">
    <source>
        <dbReference type="ARBA" id="ARBA00022670"/>
    </source>
</evidence>
<dbReference type="PANTHER" id="PTHR47466:SF1">
    <property type="entry name" value="METALLOPROTEASE MEP1 (AFU_ORTHOLOGUE AFUA_1G07730)-RELATED"/>
    <property type="match status" value="1"/>
</dbReference>
<dbReference type="Pfam" id="PF05572">
    <property type="entry name" value="Peptidase_M43"/>
    <property type="match status" value="1"/>
</dbReference>
<dbReference type="RefSeq" id="WP_345151514.1">
    <property type="nucleotide sequence ID" value="NZ_BAABEO010000019.1"/>
</dbReference>
<dbReference type="CDD" id="cd04275">
    <property type="entry name" value="ZnMc_pappalysin_like"/>
    <property type="match status" value="1"/>
</dbReference>
<dbReference type="GO" id="GO:0008237">
    <property type="term" value="F:metallopeptidase activity"/>
    <property type="evidence" value="ECO:0007669"/>
    <property type="project" value="UniProtKB-KW"/>
</dbReference>
<feature type="coiled-coil region" evidence="9">
    <location>
        <begin position="358"/>
        <end position="385"/>
    </location>
</feature>
<feature type="region of interest" description="Disordered" evidence="10">
    <location>
        <begin position="124"/>
        <end position="161"/>
    </location>
</feature>
<name>A0ABP7CGR6_9MICC</name>
<keyword evidence="4" id="KW-0732">Signal</keyword>
<proteinExistence type="inferred from homology"/>
<accession>A0ABP7CGR6</accession>
<feature type="domain" description="Peptidase M43 pregnancy-associated plasma-A" evidence="11">
    <location>
        <begin position="162"/>
        <end position="310"/>
    </location>
</feature>
<evidence type="ECO:0000256" key="9">
    <source>
        <dbReference type="SAM" id="Coils"/>
    </source>
</evidence>
<feature type="compositionally biased region" description="Low complexity" evidence="10">
    <location>
        <begin position="341"/>
        <end position="352"/>
    </location>
</feature>
<keyword evidence="13" id="KW-1185">Reference proteome</keyword>
<evidence type="ECO:0000313" key="12">
    <source>
        <dbReference type="EMBL" id="GAA3688452.1"/>
    </source>
</evidence>
<comment type="similarity">
    <text evidence="1">Belongs to the peptidase M43B family.</text>
</comment>
<keyword evidence="9" id="KW-0175">Coiled coil</keyword>
<feature type="region of interest" description="Disordered" evidence="10">
    <location>
        <begin position="333"/>
        <end position="358"/>
    </location>
</feature>
<keyword evidence="7 12" id="KW-0482">Metalloprotease</keyword>
<evidence type="ECO:0000256" key="3">
    <source>
        <dbReference type="ARBA" id="ARBA00022723"/>
    </source>
</evidence>
<evidence type="ECO:0000256" key="5">
    <source>
        <dbReference type="ARBA" id="ARBA00022801"/>
    </source>
</evidence>
<evidence type="ECO:0000256" key="8">
    <source>
        <dbReference type="ARBA" id="ARBA00023157"/>
    </source>
</evidence>
<sequence>MTETPLPDLTNPRTRELCGTMDVHRRLMTESITYQERRALIENRAMAYESQARGLARTGLVTIPVVVHVVHHPDEPSQNVSEAQIHSQLEVLNQDFRAGNADASKVPAVWKDRVADCNIEFRLASQDPDGNSTEGITRTESTKPSFSTDRDDVKSSATGGADPWPSDDYLNVWVCGDLRDSIGRSILGYAQFPGGPPSTDGVVIANWCFGTEGSAQAPFDLGRTATHEVGHWLDLRHIWGDDRGSCSGSDLVSDTPNQADPTFGKPTFPQFSCNNGPDGNMFMNYMDYTDDDAMFMFTPGQSRRMAACLEGARASLLTAPVFALSATGAETPVAVPPRPEAAPQAAPAAAGQAGDGELQALRDEVERLREDYRQLTSLLDGIRAALNGEPAKAADRQ</sequence>
<evidence type="ECO:0000256" key="4">
    <source>
        <dbReference type="ARBA" id="ARBA00022729"/>
    </source>
</evidence>
<dbReference type="InterPro" id="IPR024079">
    <property type="entry name" value="MetalloPept_cat_dom_sf"/>
</dbReference>
<dbReference type="InterPro" id="IPR008754">
    <property type="entry name" value="Peptidase_M43"/>
</dbReference>
<reference evidence="13" key="1">
    <citation type="journal article" date="2019" name="Int. J. Syst. Evol. Microbiol.">
        <title>The Global Catalogue of Microorganisms (GCM) 10K type strain sequencing project: providing services to taxonomists for standard genome sequencing and annotation.</title>
        <authorList>
            <consortium name="The Broad Institute Genomics Platform"/>
            <consortium name="The Broad Institute Genome Sequencing Center for Infectious Disease"/>
            <person name="Wu L."/>
            <person name="Ma J."/>
        </authorList>
    </citation>
    <scope>NUCLEOTIDE SEQUENCE [LARGE SCALE GENOMIC DNA]</scope>
    <source>
        <strain evidence="13">JCM 30742</strain>
    </source>
</reference>
<keyword evidence="5" id="KW-0378">Hydrolase</keyword>
<evidence type="ECO:0000259" key="11">
    <source>
        <dbReference type="Pfam" id="PF05572"/>
    </source>
</evidence>
<keyword evidence="2" id="KW-0645">Protease</keyword>
<feature type="compositionally biased region" description="Polar residues" evidence="10">
    <location>
        <begin position="128"/>
        <end position="147"/>
    </location>
</feature>
<comment type="caution">
    <text evidence="12">The sequence shown here is derived from an EMBL/GenBank/DDBJ whole genome shotgun (WGS) entry which is preliminary data.</text>
</comment>
<dbReference type="PANTHER" id="PTHR47466">
    <property type="match status" value="1"/>
</dbReference>
<evidence type="ECO:0000256" key="1">
    <source>
        <dbReference type="ARBA" id="ARBA00008721"/>
    </source>
</evidence>
<organism evidence="12 13">
    <name type="scientific">Arthrobacter ginkgonis</name>
    <dbReference type="NCBI Taxonomy" id="1630594"/>
    <lineage>
        <taxon>Bacteria</taxon>
        <taxon>Bacillati</taxon>
        <taxon>Actinomycetota</taxon>
        <taxon>Actinomycetes</taxon>
        <taxon>Micrococcales</taxon>
        <taxon>Micrococcaceae</taxon>
        <taxon>Arthrobacter</taxon>
    </lineage>
</organism>
<dbReference type="Proteomes" id="UP001500752">
    <property type="component" value="Unassembled WGS sequence"/>
</dbReference>
<evidence type="ECO:0000256" key="6">
    <source>
        <dbReference type="ARBA" id="ARBA00022833"/>
    </source>
</evidence>
<evidence type="ECO:0000256" key="10">
    <source>
        <dbReference type="SAM" id="MobiDB-lite"/>
    </source>
</evidence>
<gene>
    <name evidence="12" type="ORF">GCM10023081_27250</name>
</gene>
<evidence type="ECO:0000313" key="13">
    <source>
        <dbReference type="Proteomes" id="UP001500752"/>
    </source>
</evidence>
<dbReference type="SUPFAM" id="SSF55486">
    <property type="entry name" value="Metalloproteases ('zincins'), catalytic domain"/>
    <property type="match status" value="1"/>
</dbReference>
<protein>
    <submittedName>
        <fullName evidence="12">Zinc metalloprotease</fullName>
    </submittedName>
</protein>
<keyword evidence="6" id="KW-0862">Zinc</keyword>
<dbReference type="EMBL" id="BAABEO010000019">
    <property type="protein sequence ID" value="GAA3688452.1"/>
    <property type="molecule type" value="Genomic_DNA"/>
</dbReference>
<evidence type="ECO:0000256" key="7">
    <source>
        <dbReference type="ARBA" id="ARBA00023049"/>
    </source>
</evidence>
<keyword evidence="8" id="KW-1015">Disulfide bond</keyword>